<proteinExistence type="predicted"/>
<keyword evidence="1" id="KW-1133">Transmembrane helix</keyword>
<evidence type="ECO:0000313" key="2">
    <source>
        <dbReference type="EMBL" id="MDT8901889.1"/>
    </source>
</evidence>
<keyword evidence="1" id="KW-0472">Membrane</keyword>
<dbReference type="RefSeq" id="WP_413780387.1">
    <property type="nucleotide sequence ID" value="NZ_JAUOZS010000001.1"/>
</dbReference>
<accession>A0ABU3NYL4</accession>
<name>A0ABU3NYL4_9FIRM</name>
<feature type="transmembrane region" description="Helical" evidence="1">
    <location>
        <begin position="12"/>
        <end position="35"/>
    </location>
</feature>
<evidence type="ECO:0000256" key="1">
    <source>
        <dbReference type="SAM" id="Phobius"/>
    </source>
</evidence>
<comment type="caution">
    <text evidence="2">The sequence shown here is derived from an EMBL/GenBank/DDBJ whole genome shotgun (WGS) entry which is preliminary data.</text>
</comment>
<dbReference type="EMBL" id="JAUOZS010000001">
    <property type="protein sequence ID" value="MDT8901889.1"/>
    <property type="molecule type" value="Genomic_DNA"/>
</dbReference>
<reference evidence="2 3" key="1">
    <citation type="submission" date="2023-07" db="EMBL/GenBank/DDBJ databases">
        <title>The novel representative of Negativicutes class, Anaeroselena agilis gen. nov. sp. nov.</title>
        <authorList>
            <person name="Prokofeva M.I."/>
            <person name="Elcheninov A.G."/>
            <person name="Klyukina A."/>
            <person name="Kublanov I.V."/>
            <person name="Frolov E.N."/>
            <person name="Podosokorskaya O.A."/>
        </authorList>
    </citation>
    <scope>NUCLEOTIDE SEQUENCE [LARGE SCALE GENOMIC DNA]</scope>
    <source>
        <strain evidence="2 3">4137-cl</strain>
    </source>
</reference>
<gene>
    <name evidence="2" type="ORF">Q4T40_11585</name>
</gene>
<dbReference type="Proteomes" id="UP001254848">
    <property type="component" value="Unassembled WGS sequence"/>
</dbReference>
<keyword evidence="3" id="KW-1185">Reference proteome</keyword>
<evidence type="ECO:0000313" key="3">
    <source>
        <dbReference type="Proteomes" id="UP001254848"/>
    </source>
</evidence>
<protein>
    <submittedName>
        <fullName evidence="2">Uncharacterized protein</fullName>
    </submittedName>
</protein>
<sequence length="140" mass="15446">MLRILRDRRGWVFIDALIGMVIVALALTALAMAYYQSTFASASANNRLRAVYIAQATLEDLKKFDRRDFASNPVVIPAAQQVQMQGSPVQFTVQVTQVAVAAIAGLSPRLVPVQVAVTWQEHNGTAGQVQMTGYYYQLEQ</sequence>
<organism evidence="2 3">
    <name type="scientific">Anaeroselena agilis</name>
    <dbReference type="NCBI Taxonomy" id="3063788"/>
    <lineage>
        <taxon>Bacteria</taxon>
        <taxon>Bacillati</taxon>
        <taxon>Bacillota</taxon>
        <taxon>Negativicutes</taxon>
        <taxon>Acetonemataceae</taxon>
        <taxon>Anaeroselena</taxon>
    </lineage>
</organism>
<keyword evidence="1" id="KW-0812">Transmembrane</keyword>